<keyword evidence="3" id="KW-1185">Reference proteome</keyword>
<dbReference type="STRING" id="1003232.J9D8A7"/>
<dbReference type="HOGENOM" id="CLU_234543_0_0_1"/>
<dbReference type="PANTHER" id="PTHR23079:SF55">
    <property type="entry name" value="RNA-DIRECTED RNA POLYMERASE"/>
    <property type="match status" value="1"/>
</dbReference>
<feature type="domain" description="RDRP core" evidence="1">
    <location>
        <begin position="1098"/>
        <end position="1746"/>
    </location>
</feature>
<name>J9D8A7_EDHAE</name>
<gene>
    <name evidence="2" type="ORF">EDEG_01705</name>
</gene>
<dbReference type="GO" id="GO:0030422">
    <property type="term" value="P:siRNA processing"/>
    <property type="evidence" value="ECO:0007669"/>
    <property type="project" value="TreeGrafter"/>
</dbReference>
<proteinExistence type="predicted"/>
<dbReference type="InParanoid" id="J9D8A7"/>
<organism evidence="2 3">
    <name type="scientific">Edhazardia aedis (strain USNM 41457)</name>
    <name type="common">Microsporidian parasite</name>
    <dbReference type="NCBI Taxonomy" id="1003232"/>
    <lineage>
        <taxon>Eukaryota</taxon>
        <taxon>Fungi</taxon>
        <taxon>Fungi incertae sedis</taxon>
        <taxon>Microsporidia</taxon>
        <taxon>Edhazardia</taxon>
    </lineage>
</organism>
<sequence length="1964" mass="227010">MLHSFKILTDKTDITSVKTLLLPVTKSFNIKGKIININVVTSKPQMVSMLLGELLQLPVICGGEVSNTKSSNSAAVKTKISVKTELENDNTDLAVEETRNWSYKRKKPSHKRDLSIFKINERNERNFAKLKHGNETEKIFRENDKELLKSTLKNNINGSNDSFNDEISVNNINKNDYKLDRNEKNNNTVVNDKNNKICIKHSANNNTENTSGTNKAAMTNLAKNMPVLFCDEVYFGHVNHYDSFVLSEKITGSGYFYTTATKIVFVIFGKHNLRVDIDKDIFESFIFYNCKIYEKANFCEREEDLKDEDCNGNKTKNKRHADKDCGVKKSGLYVKVFVPLTSKPLIYTINTVSSSKLAEIRNSSCKTKINLIDELDWLRATTYNLNKLVGDFYDFCFILEMKKYNVNFLKVFTCTDFEGDKRLRDEIVDYFNMCAVESRKNRNLGYNNGPNEDRFYNRHGNGNFGSIKYQSNENIKKFKSESSFTTSKDNNNISSGCRKVIKDLNDGTIRWLINKILENNSGFKQMFEARLIKSFLKCKKIEYVDYNEDLINEKNDVRYKKHLYRDYPDNIHKNYISGNNQYEFYGNRIDANSDYNMNESESDIFLPNINQPQHYYPNVNYEVYKTDERTAPSYNDNTYGARNIENLDYRKKLPDEINFNESSRSKTYFLNRNTNNQSLYDNNINKNNENKHGNHAIDKKNSQLKTLQIKRNFNLSNRYTNNNEYQTPFFRNRKVDSYLNLLDDQPAKNTIDESKMLKPLTINDYDNIPSHIKLKMLIRFIFNYYNKYSDFIDIITTRLGSFRTVCYSPITKNRRTGVSIFDLRQIFLKSLSFEAYYYIEVLLSNKGAYIVNRISLDMISKFFLKHLDNINTNNMNTSNNKKSNINNISRINSILNSSVFNSQNSTDSNTNNLLFLKKITNTEKDSSLNGVLPMLFNNLNKEGNAISDIIDLVVYLDANLNNRFVDLESVLKKYKFFTAQSKNAQVTPFDKNFVQNQLNLDTERGKNEDFCVDNAGNKTTTNNGHFFNLINTCQNSQNTINLYNNDTDFNTNIFNKNYETEVTIPVSTDKNMHTNTNKSASNISFWATQNISTRSIIVTPLQQIYTYPTKTLGNRVLRTFNADFFIRVSFKDENLTSVRKYDSNKFIFEKIRKIMKEGFLIGNRKYFFLAMSASQLKTHSAWFICPYLTNQIVHGNFPNPSLFLLTNPGNFKNQNILVPQNIYTDDNKPVSTNSNNIYSSIPSNINGMEQYSKQILVGADYIRQWLGTFSTIKNIGKYAIRLGQALSSTIGTIEIDNLVCIDDKFFNGYCFTDGIGRIDYSTAKKVCECLGIINIPSAFQIRIGGYKGVVSLYKLKNNNEEKKLKNIIYSSNTNTNLNSTNIDTNSNISLVQSNSLYVRNSMKKFESTHRTLEVVAFSQNIPCYLNRQIILILCALGINDNIIIEMQDNYIEKIAINKLQIIQKYNKEMQINKYIMDSNFDAANNIMQDVFTTNFERNIVESNRDIFLQEKAEQEDVFNIENDEEQFADSSDNINLIDKISEVDDSFTDSDEIAKNSNKKVVSDNNYIDSEDYCASKDKKKLKVRVNSTENTQLSKENYICNEFDGLSKELDNSNKATENNIINIIKKDKILSNIEKSSYQRCLKSVDTVLLKNEITKKEKKLQEDELHVKNIINVSESFLQANKLLGERFYLSIYDTTINKLLEATMSKSKIFICKGRLLIGILDEYDVLEENQVFIRFSNCGNECVEKDCIKDRKSRKIKSDTKNQCFSCTKCGKPFFLSKSCDNESEILISDNNIINDLENAKIRENTFFSEKNNIYSPVSIYRNTSREKTSYSVNCDAKKSAHENTNVDLENNTTNSMNDIHTQSDQQNFKKTTCSVNNDIVHLTHESKNLVLEKNTKSSLNDVPTLFDKEKFKKTTYSVNDNNNDVLLQNTNLDLEKNTKMYLMMFQQYLIKKILKNNI</sequence>
<dbReference type="InterPro" id="IPR057596">
    <property type="entry name" value="RDRP_core"/>
</dbReference>
<evidence type="ECO:0000259" key="1">
    <source>
        <dbReference type="Pfam" id="PF05183"/>
    </source>
</evidence>
<dbReference type="GO" id="GO:0031380">
    <property type="term" value="C:nuclear RNA-directed RNA polymerase complex"/>
    <property type="evidence" value="ECO:0007669"/>
    <property type="project" value="TreeGrafter"/>
</dbReference>
<protein>
    <recommendedName>
        <fullName evidence="1">RDRP core domain-containing protein</fullName>
    </recommendedName>
</protein>
<dbReference type="PANTHER" id="PTHR23079">
    <property type="entry name" value="RNA-DEPENDENT RNA POLYMERASE"/>
    <property type="match status" value="1"/>
</dbReference>
<comment type="caution">
    <text evidence="2">The sequence shown here is derived from an EMBL/GenBank/DDBJ whole genome shotgun (WGS) entry which is preliminary data.</text>
</comment>
<reference evidence="2 3" key="1">
    <citation type="submission" date="2011-08" db="EMBL/GenBank/DDBJ databases">
        <authorList>
            <person name="Liu Z.J."/>
            <person name="Shi F.L."/>
            <person name="Lu J.Q."/>
            <person name="Li M."/>
            <person name="Wang Z.L."/>
        </authorList>
    </citation>
    <scope>NUCLEOTIDE SEQUENCE [LARGE SCALE GENOMIC DNA]</scope>
    <source>
        <strain evidence="2 3">USNM 41457</strain>
    </source>
</reference>
<evidence type="ECO:0000313" key="3">
    <source>
        <dbReference type="Proteomes" id="UP000003163"/>
    </source>
</evidence>
<reference evidence="3" key="2">
    <citation type="submission" date="2015-07" db="EMBL/GenBank/DDBJ databases">
        <title>Contrasting host-pathogen interactions and genome evolution in two generalist and specialist microsporidian pathogens of mosquitoes.</title>
        <authorList>
            <consortium name="The Broad Institute Genomics Platform"/>
            <consortium name="The Broad Institute Genome Sequencing Center for Infectious Disease"/>
            <person name="Cuomo C.A."/>
            <person name="Sanscrainte N.D."/>
            <person name="Goldberg J.M."/>
            <person name="Heiman D."/>
            <person name="Young S."/>
            <person name="Zeng Q."/>
            <person name="Becnel J.J."/>
            <person name="Birren B.W."/>
        </authorList>
    </citation>
    <scope>NUCLEOTIDE SEQUENCE [LARGE SCALE GENOMIC DNA]</scope>
    <source>
        <strain evidence="3">USNM 41457</strain>
    </source>
</reference>
<dbReference type="Pfam" id="PF05183">
    <property type="entry name" value="RdRP"/>
    <property type="match status" value="1"/>
</dbReference>
<evidence type="ECO:0000313" key="2">
    <source>
        <dbReference type="EMBL" id="EJW04011.1"/>
    </source>
</evidence>
<dbReference type="InterPro" id="IPR007855">
    <property type="entry name" value="RDRP"/>
</dbReference>
<dbReference type="VEuPathDB" id="MicrosporidiaDB:EDEG_01705"/>
<dbReference type="OrthoDB" id="6513042at2759"/>
<dbReference type="GO" id="GO:0003968">
    <property type="term" value="F:RNA-directed RNA polymerase activity"/>
    <property type="evidence" value="ECO:0007669"/>
    <property type="project" value="UniProtKB-KW"/>
</dbReference>
<dbReference type="GO" id="GO:0003723">
    <property type="term" value="F:RNA binding"/>
    <property type="evidence" value="ECO:0007669"/>
    <property type="project" value="UniProtKB-KW"/>
</dbReference>
<dbReference type="Proteomes" id="UP000003163">
    <property type="component" value="Unassembled WGS sequence"/>
</dbReference>
<accession>J9D8A7</accession>
<dbReference type="EMBL" id="AFBI03000025">
    <property type="protein sequence ID" value="EJW04011.1"/>
    <property type="molecule type" value="Genomic_DNA"/>
</dbReference>